<dbReference type="EMBL" id="CP001811">
    <property type="protein sequence ID" value="ADL35844.1"/>
    <property type="molecule type" value="Genomic_DNA"/>
</dbReference>
<feature type="domain" description="Alpha-L-rhamnosidase six-hairpin glycosidase" evidence="1">
    <location>
        <begin position="312"/>
        <end position="620"/>
    </location>
</feature>
<feature type="domain" description="Alpha-L-rhamnosidase C-terminal" evidence="2">
    <location>
        <begin position="629"/>
        <end position="696"/>
    </location>
</feature>
<reference evidence="3 4" key="1">
    <citation type="journal article" date="2010" name="PLoS ONE">
        <title>The glycobiome of the rumen bacterium Butyrivibrio proteoclasticus B316(T) highlights adaptation to a polysaccharide-rich environment.</title>
        <authorList>
            <person name="Kelly W.J."/>
            <person name="Leahy S.C."/>
            <person name="Altermann E."/>
            <person name="Yeoman C.J."/>
            <person name="Dunne J.C."/>
            <person name="Kong Z."/>
            <person name="Pacheco D.M."/>
            <person name="Li D."/>
            <person name="Noel S.J."/>
            <person name="Moon C.D."/>
            <person name="Cookson A.L."/>
            <person name="Attwood G.T."/>
        </authorList>
    </citation>
    <scope>NUCLEOTIDE SEQUENCE [LARGE SCALE GENOMIC DNA]</scope>
    <source>
        <strain evidence="4">ATCC 51982 / DSM 14932 / B316</strain>
    </source>
</reference>
<dbReference type="Pfam" id="PF17389">
    <property type="entry name" value="Bac_rhamnosid6H"/>
    <property type="match status" value="1"/>
</dbReference>
<dbReference type="AlphaFoldDB" id="E0S362"/>
<dbReference type="GO" id="GO:0005975">
    <property type="term" value="P:carbohydrate metabolic process"/>
    <property type="evidence" value="ECO:0007669"/>
    <property type="project" value="InterPro"/>
</dbReference>
<dbReference type="Gene3D" id="2.60.420.10">
    <property type="entry name" value="Maltose phosphorylase, domain 3"/>
    <property type="match status" value="1"/>
</dbReference>
<protein>
    <submittedName>
        <fullName evidence="3">Alpha-L-rhamnosidase Rha78D</fullName>
    </submittedName>
</protein>
<sequence>MDNRKCIWKKGENGENTWMCLVKKFDLNSDANKALAKIAVDSKYWLYVNGRPVIFEGGIKRGPDRHSIYYDEVDLGEFLNQGRNTIAILVLFFGKQGFSHLDSGRGGLVFEMDINGDTICSDESWKVKKHPAYVSADEKDEKSNFRLSESNLYFDAGKDIPGWYMPDYDTSDWDNAEVIDDAPSYWGSFHKRIIPQLKDFGYKKYINSDELKEHKTKEKEIFKMKLPYNAQITPVLKVIAPAGRRITIKADNYVDALYDTKSVMSVYYTKAGYQEYESLGWMNGEYIYYEIDEGVTIQELGYHETGYNTEFVGSFVCNDAFLNKLWQKSLRTLYITMRDNFMDCPDRERAQWWGDVNLEMQQMLYCLDERALLLYKKGVEMMSGWTLDSGYMLTVVPSGKDQFELPMQNLAGIWGFWYYYRYTGDASFLPQAYEASKEYLNLFEMKDGLVVHRTGSWDWPDWGDNADIAPMENAWYYMALDSLINMAELLGKQDESGSFITRKNDIKNSYDKSFWKGSFYYNKTDNGKPDDRANALAVISGLAEPDKYADIVEVLEKATNSSPYMEKYVLDALCIAGRIDKAIIRMKTRYKEMVDYDYSTLWEYWNQDGTLNHAWSGGPLITMSKYIAGIRPLEAGHKRFEIKPCLVDLTNVKCDVPSAKGLISVEISKADDRYCMKLKIPMGTEADVYLPVIDQKSLSDIGYEYSLTADGFAVFKLKEGEYYL</sequence>
<gene>
    <name evidence="3" type="primary">rha78D</name>
    <name evidence="3" type="ordered locus">bpr_III158</name>
</gene>
<dbReference type="eggNOG" id="COG3408">
    <property type="taxonomic scope" value="Bacteria"/>
</dbReference>
<evidence type="ECO:0000259" key="1">
    <source>
        <dbReference type="Pfam" id="PF17389"/>
    </source>
</evidence>
<dbReference type="InterPro" id="IPR035398">
    <property type="entry name" value="Bac_rhamnosid_C"/>
</dbReference>
<dbReference type="PANTHER" id="PTHR34987:SF4">
    <property type="entry name" value="ALPHA-L-RHAMNOSIDASE C-TERMINAL DOMAIN-CONTAINING PROTEIN"/>
    <property type="match status" value="1"/>
</dbReference>
<accession>E0S362</accession>
<evidence type="ECO:0000259" key="2">
    <source>
        <dbReference type="Pfam" id="PF17390"/>
    </source>
</evidence>
<dbReference type="PANTHER" id="PTHR34987">
    <property type="entry name" value="C, PUTATIVE (AFU_ORTHOLOGUE AFUA_3G02880)-RELATED"/>
    <property type="match status" value="1"/>
</dbReference>
<dbReference type="SUPFAM" id="SSF48208">
    <property type="entry name" value="Six-hairpin glycosidases"/>
    <property type="match status" value="1"/>
</dbReference>
<evidence type="ECO:0000313" key="4">
    <source>
        <dbReference type="Proteomes" id="UP000001299"/>
    </source>
</evidence>
<dbReference type="CAZy" id="GH78">
    <property type="family name" value="Glycoside Hydrolase Family 78"/>
</dbReference>
<organism evidence="3 4">
    <name type="scientific">Butyrivibrio proteoclasticus (strain ATCC 51982 / DSM 14932 / B316)</name>
    <name type="common">Clostridium proteoclasticum</name>
    <dbReference type="NCBI Taxonomy" id="515622"/>
    <lineage>
        <taxon>Bacteria</taxon>
        <taxon>Bacillati</taxon>
        <taxon>Bacillota</taxon>
        <taxon>Clostridia</taxon>
        <taxon>Lachnospirales</taxon>
        <taxon>Lachnospiraceae</taxon>
        <taxon>Butyrivibrio</taxon>
    </lineage>
</organism>
<name>E0S362_BUTPB</name>
<evidence type="ECO:0000313" key="3">
    <source>
        <dbReference type="EMBL" id="ADL35844.1"/>
    </source>
</evidence>
<dbReference type="Gene3D" id="2.60.120.260">
    <property type="entry name" value="Galactose-binding domain-like"/>
    <property type="match status" value="1"/>
</dbReference>
<dbReference type="InterPro" id="IPR008928">
    <property type="entry name" value="6-hairpin_glycosidase_sf"/>
</dbReference>
<dbReference type="RefSeq" id="WP_013282494.1">
    <property type="nucleotide sequence ID" value="NC_014388.1"/>
</dbReference>
<dbReference type="HOGENOM" id="CLU_009782_1_0_9"/>
<keyword evidence="4" id="KW-1185">Reference proteome</keyword>
<dbReference type="CAZy" id="CBM67">
    <property type="family name" value="Carbohydrate-Binding Module Family 67"/>
</dbReference>
<dbReference type="InterPro" id="IPR035396">
    <property type="entry name" value="Bac_rhamnosid6H"/>
</dbReference>
<dbReference type="Pfam" id="PF17390">
    <property type="entry name" value="Bac_rhamnosid_C"/>
    <property type="match status" value="1"/>
</dbReference>
<dbReference type="Gene3D" id="1.50.10.10">
    <property type="match status" value="1"/>
</dbReference>
<dbReference type="KEGG" id="bpb:bpr_III158"/>
<proteinExistence type="predicted"/>
<dbReference type="Proteomes" id="UP000001299">
    <property type="component" value="Chromosome 2"/>
</dbReference>
<dbReference type="InterPro" id="IPR012341">
    <property type="entry name" value="6hp_glycosidase-like_sf"/>
</dbReference>
<dbReference type="STRING" id="515622.bpr_III158"/>